<protein>
    <submittedName>
        <fullName evidence="2">Uncharacterized protein</fullName>
    </submittedName>
</protein>
<feature type="compositionally biased region" description="Basic residues" evidence="1">
    <location>
        <begin position="698"/>
        <end position="707"/>
    </location>
</feature>
<evidence type="ECO:0000313" key="2">
    <source>
        <dbReference type="EMBL" id="KAL3320839.1"/>
    </source>
</evidence>
<feature type="compositionally biased region" description="Polar residues" evidence="1">
    <location>
        <begin position="740"/>
        <end position="754"/>
    </location>
</feature>
<organism evidence="2 3">
    <name type="scientific">Cichlidogyrus casuarinus</name>
    <dbReference type="NCBI Taxonomy" id="1844966"/>
    <lineage>
        <taxon>Eukaryota</taxon>
        <taxon>Metazoa</taxon>
        <taxon>Spiralia</taxon>
        <taxon>Lophotrochozoa</taxon>
        <taxon>Platyhelminthes</taxon>
        <taxon>Monogenea</taxon>
        <taxon>Monopisthocotylea</taxon>
        <taxon>Dactylogyridea</taxon>
        <taxon>Ancyrocephalidae</taxon>
        <taxon>Cichlidogyrus</taxon>
    </lineage>
</organism>
<accession>A0ABD2QMX1</accession>
<feature type="region of interest" description="Disordered" evidence="1">
    <location>
        <begin position="588"/>
        <end position="711"/>
    </location>
</feature>
<gene>
    <name evidence="2" type="ORF">Ciccas_000466</name>
</gene>
<feature type="compositionally biased region" description="Acidic residues" evidence="1">
    <location>
        <begin position="443"/>
        <end position="453"/>
    </location>
</feature>
<sequence>MESLNALNPAVEPAVTGSSKACKLKPKKQITSKIAPPAGWPNNLTLSLSPINTKGEFPGVQISHPSFSQPIILQVLPLPGSKTEDQYEILVPTQHILNAAQKYKTPSAGPIVLPISSKGLKPKPKKALKAGLPRKNSTTTPIALAAASPAPITVQPPPLTAAFASNNVKPFVPVSGSPFFLASNPTFFNNTPKPCSPFLMRNPQQPPVLTASMDPNTGFITYFTSMPAQAPILMQQPPRFLSPIPTAPPPSLAPSTSSSDNSDILSLAWKLTQGDSDSATEVVCLNSEDDHSSKTTVANDDEIDALLEQAQLATKEEDKSPQRPNLAELDNSQIRSVLISASAQPEEKEESFFNSLDEVNCPSIHQIQPSLISSKNSSLLDAGFTKEFDDAFMLLGPPDEFSRAISRTAASGNAEEQDTQVTSPYKSSKGESDGNSHRASPSDEVDVGPDDQELFNLLFNSEEEPKLPPETQDSSSSELDFLPVQKKETDTEGNSTESAKDSDAETTMAMSVRPLPPMDKSEETLVQSENSLASPVSVPEEDLDNSKQQLQELSFHSPARETSKSFLEVITSQSILIDATVKDLEDLAEQTSEEVSPVKSRLRGLDSLDKMLKTCQRRSGKAASSGSSSSDRSLSPRAASSPVKRAPSAPPKRSRRRQKPVEQQKPIDQQKPPVISPRRMRHSTKNVTKASASLAIKKQTRSSKHSGKFAAFAPRDMSSELLEQNSLLSPVKVQRPRSFGSVSSATSKYSKGKL</sequence>
<feature type="compositionally biased region" description="Polar residues" evidence="1">
    <location>
        <begin position="524"/>
        <end position="534"/>
    </location>
</feature>
<feature type="compositionally biased region" description="Basic and acidic residues" evidence="1">
    <location>
        <begin position="603"/>
        <end position="612"/>
    </location>
</feature>
<evidence type="ECO:0000256" key="1">
    <source>
        <dbReference type="SAM" id="MobiDB-lite"/>
    </source>
</evidence>
<name>A0ABD2QMX1_9PLAT</name>
<feature type="compositionally biased region" description="Low complexity" evidence="1">
    <location>
        <begin position="621"/>
        <end position="647"/>
    </location>
</feature>
<proteinExistence type="predicted"/>
<evidence type="ECO:0000313" key="3">
    <source>
        <dbReference type="Proteomes" id="UP001626550"/>
    </source>
</evidence>
<keyword evidence="3" id="KW-1185">Reference proteome</keyword>
<feature type="region of interest" description="Disordered" evidence="1">
    <location>
        <begin position="729"/>
        <end position="754"/>
    </location>
</feature>
<dbReference type="AlphaFoldDB" id="A0ABD2QMX1"/>
<feature type="region of interest" description="Disordered" evidence="1">
    <location>
        <begin position="239"/>
        <end position="259"/>
    </location>
</feature>
<dbReference type="EMBL" id="JBJKFK010000025">
    <property type="protein sequence ID" value="KAL3320839.1"/>
    <property type="molecule type" value="Genomic_DNA"/>
</dbReference>
<comment type="caution">
    <text evidence="2">The sequence shown here is derived from an EMBL/GenBank/DDBJ whole genome shotgun (WGS) entry which is preliminary data.</text>
</comment>
<feature type="region of interest" description="Disordered" evidence="1">
    <location>
        <begin position="408"/>
        <end position="563"/>
    </location>
</feature>
<dbReference type="Proteomes" id="UP001626550">
    <property type="component" value="Unassembled WGS sequence"/>
</dbReference>
<reference evidence="2 3" key="1">
    <citation type="submission" date="2024-11" db="EMBL/GenBank/DDBJ databases">
        <title>Adaptive evolution of stress response genes in parasites aligns with host niche diversity.</title>
        <authorList>
            <person name="Hahn C."/>
            <person name="Resl P."/>
        </authorList>
    </citation>
    <scope>NUCLEOTIDE SEQUENCE [LARGE SCALE GENOMIC DNA]</scope>
    <source>
        <strain evidence="2">EGGRZ-B1_66</strain>
        <tissue evidence="2">Body</tissue>
    </source>
</reference>